<organism evidence="8">
    <name type="scientific">Ignisphaera aggregans</name>
    <dbReference type="NCBI Taxonomy" id="334771"/>
    <lineage>
        <taxon>Archaea</taxon>
        <taxon>Thermoproteota</taxon>
        <taxon>Thermoprotei</taxon>
        <taxon>Desulfurococcales</taxon>
        <taxon>Desulfurococcaceae</taxon>
        <taxon>Ignisphaera</taxon>
    </lineage>
</organism>
<dbReference type="NCBIfam" id="NF006219">
    <property type="entry name" value="PRK08344.1"/>
    <property type="match status" value="1"/>
</dbReference>
<evidence type="ECO:0000256" key="4">
    <source>
        <dbReference type="ARBA" id="ARBA00023136"/>
    </source>
</evidence>
<accession>A0A7C5UVN9</accession>
<name>A0A7C5UVN9_9CREN</name>
<evidence type="ECO:0000256" key="3">
    <source>
        <dbReference type="ARBA" id="ARBA00022989"/>
    </source>
</evidence>
<dbReference type="AlphaFoldDB" id="A0A7C5UVN9"/>
<dbReference type="EMBL" id="DRZI01000079">
    <property type="protein sequence ID" value="HHP81430.1"/>
    <property type="molecule type" value="Genomic_DNA"/>
</dbReference>
<evidence type="ECO:0000313" key="8">
    <source>
        <dbReference type="EMBL" id="HHR96102.1"/>
    </source>
</evidence>
<keyword evidence="4 5" id="KW-0472">Membrane</keyword>
<comment type="caution">
    <text evidence="8">The sequence shown here is derived from an EMBL/GenBank/DDBJ whole genome shotgun (WGS) entry which is preliminary data.</text>
</comment>
<feature type="domain" description="V-ATPase proteolipid subunit C-like" evidence="6">
    <location>
        <begin position="12"/>
        <end position="68"/>
    </location>
</feature>
<sequence>MDIGLVMYAFPAIAEGLAVAGSTLGIQKAASVGAAVISEDPVQRGKVLALSFLPATQTMVYGFIYMFMTYIVYLPAILNKYKGLDAIPLNISFAIIGISLFVGLAEAFSAYTQGRVCADTAAQLIKTKGAIFGMGIVLAAYEELFGILGMVFGILMLSIVSTW</sequence>
<evidence type="ECO:0000256" key="1">
    <source>
        <dbReference type="ARBA" id="ARBA00004141"/>
    </source>
</evidence>
<dbReference type="GO" id="GO:0015078">
    <property type="term" value="F:proton transmembrane transporter activity"/>
    <property type="evidence" value="ECO:0007669"/>
    <property type="project" value="InterPro"/>
</dbReference>
<evidence type="ECO:0000313" key="7">
    <source>
        <dbReference type="EMBL" id="HHP81430.1"/>
    </source>
</evidence>
<dbReference type="Gene3D" id="1.20.120.610">
    <property type="entry name" value="lithium bound rotor ring of v- atpase"/>
    <property type="match status" value="1"/>
</dbReference>
<keyword evidence="2 5" id="KW-0812">Transmembrane</keyword>
<gene>
    <name evidence="8" type="ORF">ENL47_04655</name>
    <name evidence="7" type="ORF">ENM84_02065</name>
</gene>
<comment type="subcellular location">
    <subcellularLocation>
        <location evidence="1">Membrane</location>
        <topology evidence="1">Multi-pass membrane protein</topology>
    </subcellularLocation>
</comment>
<evidence type="ECO:0000256" key="2">
    <source>
        <dbReference type="ARBA" id="ARBA00022692"/>
    </source>
</evidence>
<dbReference type="GO" id="GO:0033177">
    <property type="term" value="C:proton-transporting two-sector ATPase complex, proton-transporting domain"/>
    <property type="evidence" value="ECO:0007669"/>
    <property type="project" value="InterPro"/>
</dbReference>
<dbReference type="InterPro" id="IPR035921">
    <property type="entry name" value="F/V-ATP_Csub_sf"/>
</dbReference>
<dbReference type="SUPFAM" id="SSF81333">
    <property type="entry name" value="F1F0 ATP synthase subunit C"/>
    <property type="match status" value="1"/>
</dbReference>
<feature type="transmembrane region" description="Helical" evidence="5">
    <location>
        <begin position="131"/>
        <end position="160"/>
    </location>
</feature>
<dbReference type="Pfam" id="PF00137">
    <property type="entry name" value="ATP-synt_C"/>
    <property type="match status" value="2"/>
</dbReference>
<protein>
    <submittedName>
        <fullName evidence="8">ATPase</fullName>
    </submittedName>
</protein>
<feature type="transmembrane region" description="Helical" evidence="5">
    <location>
        <begin position="47"/>
        <end position="71"/>
    </location>
</feature>
<evidence type="ECO:0000256" key="5">
    <source>
        <dbReference type="SAM" id="Phobius"/>
    </source>
</evidence>
<feature type="transmembrane region" description="Helical" evidence="5">
    <location>
        <begin position="91"/>
        <end position="111"/>
    </location>
</feature>
<keyword evidence="3 5" id="KW-1133">Transmembrane helix</keyword>
<evidence type="ECO:0000259" key="6">
    <source>
        <dbReference type="Pfam" id="PF00137"/>
    </source>
</evidence>
<reference evidence="8" key="1">
    <citation type="journal article" date="2020" name="mSystems">
        <title>Genome- and Community-Level Interaction Insights into Carbon Utilization and Element Cycling Functions of Hydrothermarchaeota in Hydrothermal Sediment.</title>
        <authorList>
            <person name="Zhou Z."/>
            <person name="Liu Y."/>
            <person name="Xu W."/>
            <person name="Pan J."/>
            <person name="Luo Z.H."/>
            <person name="Li M."/>
        </authorList>
    </citation>
    <scope>NUCLEOTIDE SEQUENCE [LARGE SCALE GENOMIC DNA]</scope>
    <source>
        <strain evidence="8">SpSt-1</strain>
        <strain evidence="7">SpSt-1121</strain>
    </source>
</reference>
<feature type="domain" description="V-ATPase proteolipid subunit C-like" evidence="6">
    <location>
        <begin position="96"/>
        <end position="156"/>
    </location>
</feature>
<dbReference type="InterPro" id="IPR002379">
    <property type="entry name" value="ATPase_proteolipid_c-like_dom"/>
</dbReference>
<proteinExistence type="predicted"/>
<dbReference type="EMBL" id="DRUB01000086">
    <property type="protein sequence ID" value="HHR96102.1"/>
    <property type="molecule type" value="Genomic_DNA"/>
</dbReference>
<feature type="transmembrane region" description="Helical" evidence="5">
    <location>
        <begin position="6"/>
        <end position="26"/>
    </location>
</feature>